<proteinExistence type="predicted"/>
<evidence type="ECO:0000313" key="2">
    <source>
        <dbReference type="Proteomes" id="UP001249851"/>
    </source>
</evidence>
<evidence type="ECO:0000313" key="1">
    <source>
        <dbReference type="EMBL" id="KAK2573440.1"/>
    </source>
</evidence>
<keyword evidence="2" id="KW-1185">Reference proteome</keyword>
<comment type="caution">
    <text evidence="1">The sequence shown here is derived from an EMBL/GenBank/DDBJ whole genome shotgun (WGS) entry which is preliminary data.</text>
</comment>
<sequence length="116" mass="13431">MSNGHVSGLYSFIKDMSLAWNDTHPNSSVTLVRLINANMQTSTEKKGQWTLTRNQQGCGLTRRNEVRACNEKRCFRDTKTRQVTENKDGIVFLSCEIQDRKVMKKRPFCFDNIQNN</sequence>
<reference evidence="1" key="1">
    <citation type="journal article" date="2023" name="G3 (Bethesda)">
        <title>Whole genome assembly and annotation of the endangered Caribbean coral Acropora cervicornis.</title>
        <authorList>
            <person name="Selwyn J.D."/>
            <person name="Vollmer S.V."/>
        </authorList>
    </citation>
    <scope>NUCLEOTIDE SEQUENCE</scope>
    <source>
        <strain evidence="1">K2</strain>
    </source>
</reference>
<accession>A0AAD9VGV0</accession>
<name>A0AAD9VGV0_ACRCE</name>
<dbReference type="Proteomes" id="UP001249851">
    <property type="component" value="Unassembled WGS sequence"/>
</dbReference>
<dbReference type="AlphaFoldDB" id="A0AAD9VGV0"/>
<protein>
    <submittedName>
        <fullName evidence="1">Uncharacterized protein</fullName>
    </submittedName>
</protein>
<organism evidence="1 2">
    <name type="scientific">Acropora cervicornis</name>
    <name type="common">Staghorn coral</name>
    <dbReference type="NCBI Taxonomy" id="6130"/>
    <lineage>
        <taxon>Eukaryota</taxon>
        <taxon>Metazoa</taxon>
        <taxon>Cnidaria</taxon>
        <taxon>Anthozoa</taxon>
        <taxon>Hexacorallia</taxon>
        <taxon>Scleractinia</taxon>
        <taxon>Astrocoeniina</taxon>
        <taxon>Acroporidae</taxon>
        <taxon>Acropora</taxon>
    </lineage>
</organism>
<dbReference type="EMBL" id="JARQWQ010000002">
    <property type="protein sequence ID" value="KAK2573440.1"/>
    <property type="molecule type" value="Genomic_DNA"/>
</dbReference>
<reference evidence="1" key="2">
    <citation type="journal article" date="2023" name="Science">
        <title>Genomic signatures of disease resistance in endangered staghorn corals.</title>
        <authorList>
            <person name="Vollmer S.V."/>
            <person name="Selwyn J.D."/>
            <person name="Despard B.A."/>
            <person name="Roesel C.L."/>
        </authorList>
    </citation>
    <scope>NUCLEOTIDE SEQUENCE</scope>
    <source>
        <strain evidence="1">K2</strain>
    </source>
</reference>
<gene>
    <name evidence="1" type="ORF">P5673_001092</name>
</gene>